<evidence type="ECO:0000256" key="9">
    <source>
        <dbReference type="ARBA" id="ARBA00023276"/>
    </source>
</evidence>
<evidence type="ECO:0000256" key="3">
    <source>
        <dbReference type="ARBA" id="ARBA00022531"/>
    </source>
</evidence>
<dbReference type="GO" id="GO:0015979">
    <property type="term" value="P:photosynthesis"/>
    <property type="evidence" value="ECO:0007669"/>
    <property type="project" value="UniProtKB-KW"/>
</dbReference>
<reference evidence="12" key="1">
    <citation type="journal article" date="2013" name="J. Eukaryot. Microbiol.">
        <title>Tracing patterns of chloroplast evolution in euglenoids: contributions from Colacium vesiculosum and Strombomonas acuminata (Euglenophyta).</title>
        <authorList>
            <person name="Wiegert K.E."/>
            <person name="Bennett M.S."/>
            <person name="Triemer R.E."/>
        </authorList>
    </citation>
    <scope>NUCLEOTIDE SEQUENCE</scope>
</reference>
<gene>
    <name evidence="12" type="primary">psb30</name>
</gene>
<evidence type="ECO:0000256" key="8">
    <source>
        <dbReference type="ARBA" id="ARBA00023136"/>
    </source>
</evidence>
<keyword evidence="5 11" id="KW-0812">Transmembrane</keyword>
<proteinExistence type="predicted"/>
<accession>J3JR67</accession>
<evidence type="ECO:0000313" key="12">
    <source>
        <dbReference type="EMBL" id="AEW13009.1"/>
    </source>
</evidence>
<evidence type="ECO:0000256" key="5">
    <source>
        <dbReference type="ARBA" id="ARBA00022692"/>
    </source>
</evidence>
<sequence length="31" mass="3294">MKLIAQLGSLLFIVLAGPIVVALLFIKQGNL</sequence>
<keyword evidence="7" id="KW-0793">Thylakoid</keyword>
<keyword evidence="8 11" id="KW-0472">Membrane</keyword>
<dbReference type="Pfam" id="PF05969">
    <property type="entry name" value="PSII_Ycf12"/>
    <property type="match status" value="1"/>
</dbReference>
<evidence type="ECO:0000256" key="7">
    <source>
        <dbReference type="ARBA" id="ARBA00023078"/>
    </source>
</evidence>
<evidence type="ECO:0000256" key="11">
    <source>
        <dbReference type="SAM" id="Phobius"/>
    </source>
</evidence>
<dbReference type="GO" id="GO:0009523">
    <property type="term" value="C:photosystem II"/>
    <property type="evidence" value="ECO:0007669"/>
    <property type="project" value="UniProtKB-KW"/>
</dbReference>
<organism evidence="12">
    <name type="scientific">Strombomonas acuminata</name>
    <dbReference type="NCBI Taxonomy" id="201859"/>
    <lineage>
        <taxon>Eukaryota</taxon>
        <taxon>Discoba</taxon>
        <taxon>Euglenozoa</taxon>
        <taxon>Euglenida</taxon>
        <taxon>Spirocuta</taxon>
        <taxon>Euglenophyceae</taxon>
        <taxon>Euglenales</taxon>
        <taxon>Euglenaceae</taxon>
        <taxon>Strombomonas</taxon>
    </lineage>
</organism>
<comment type="subunit">
    <text evidence="10">PSII is composed of 1 copy each of membrane proteins PsbA, PsbB, PsbC, PsbD, PsbE, PsbF, PsbH, PsbI, PsbJ, PsbK, PsbL, PsbM, PsbT, PsbY, PsbZ, Psb30/Ycf12, peripheral proteins of the oxygen-evolving complex and a large number of cofactors. It forms dimeric complexes.</text>
</comment>
<protein>
    <recommendedName>
        <fullName evidence="13">Photosystem II reaction center protein Ycf12</fullName>
    </recommendedName>
</protein>
<geneLocation type="chloroplast" evidence="12"/>
<keyword evidence="3" id="KW-0602">Photosynthesis</keyword>
<evidence type="ECO:0000256" key="1">
    <source>
        <dbReference type="ARBA" id="ARBA00004167"/>
    </source>
</evidence>
<comment type="subcellular location">
    <subcellularLocation>
        <location evidence="1">Membrane</location>
        <topology evidence="1">Single-pass membrane protein</topology>
    </subcellularLocation>
</comment>
<keyword evidence="2 12" id="KW-0150">Chloroplast</keyword>
<keyword evidence="6 11" id="KW-1133">Transmembrane helix</keyword>
<dbReference type="NCBIfam" id="NF010239">
    <property type="entry name" value="PRK13686.1"/>
    <property type="match status" value="1"/>
</dbReference>
<evidence type="ECO:0000256" key="6">
    <source>
        <dbReference type="ARBA" id="ARBA00022989"/>
    </source>
</evidence>
<dbReference type="EMBL" id="JN674637">
    <property type="protein sequence ID" value="AEW13009.1"/>
    <property type="molecule type" value="Genomic_DNA"/>
</dbReference>
<evidence type="ECO:0008006" key="13">
    <source>
        <dbReference type="Google" id="ProtNLM"/>
    </source>
</evidence>
<dbReference type="AlphaFoldDB" id="J3JR67"/>
<feature type="transmembrane region" description="Helical" evidence="11">
    <location>
        <begin position="6"/>
        <end position="26"/>
    </location>
</feature>
<evidence type="ECO:0000256" key="10">
    <source>
        <dbReference type="ARBA" id="ARBA00038830"/>
    </source>
</evidence>
<keyword evidence="4 12" id="KW-0934">Plastid</keyword>
<dbReference type="InterPro" id="IPR010284">
    <property type="entry name" value="PSII_Ycf12_core-subunit"/>
</dbReference>
<evidence type="ECO:0000256" key="2">
    <source>
        <dbReference type="ARBA" id="ARBA00022528"/>
    </source>
</evidence>
<name>J3JR67_9EUGL</name>
<evidence type="ECO:0000256" key="4">
    <source>
        <dbReference type="ARBA" id="ARBA00022640"/>
    </source>
</evidence>
<keyword evidence="9" id="KW-0604">Photosystem II</keyword>